<dbReference type="PANTHER" id="PTHR42743:SF11">
    <property type="entry name" value="AMINODEOXYCHORISMATE LYASE"/>
    <property type="match status" value="1"/>
</dbReference>
<dbReference type="Pfam" id="PF01063">
    <property type="entry name" value="Aminotran_4"/>
    <property type="match status" value="1"/>
</dbReference>
<dbReference type="Gene3D" id="3.30.470.10">
    <property type="match status" value="1"/>
</dbReference>
<dbReference type="EMBL" id="PEBK01000002">
    <property type="protein sequence ID" value="PJM75802.1"/>
    <property type="molecule type" value="Genomic_DNA"/>
</dbReference>
<keyword evidence="3" id="KW-1185">Reference proteome</keyword>
<dbReference type="Proteomes" id="UP000231451">
    <property type="component" value="Unassembled WGS sequence"/>
</dbReference>
<evidence type="ECO:0008006" key="4">
    <source>
        <dbReference type="Google" id="ProtNLM"/>
    </source>
</evidence>
<accession>A0A2M9HG59</accession>
<dbReference type="InterPro" id="IPR043131">
    <property type="entry name" value="BCAT-like_N"/>
</dbReference>
<dbReference type="PANTHER" id="PTHR42743">
    <property type="entry name" value="AMINO-ACID AMINOTRANSFERASE"/>
    <property type="match status" value="1"/>
</dbReference>
<dbReference type="SUPFAM" id="SSF56752">
    <property type="entry name" value="D-aminoacid aminotransferase-like PLP-dependent enzymes"/>
    <property type="match status" value="1"/>
</dbReference>
<dbReference type="GO" id="GO:0005829">
    <property type="term" value="C:cytosol"/>
    <property type="evidence" value="ECO:0007669"/>
    <property type="project" value="TreeGrafter"/>
</dbReference>
<dbReference type="RefSeq" id="WP_100512336.1">
    <property type="nucleotide sequence ID" value="NZ_PEBK01000002.1"/>
</dbReference>
<evidence type="ECO:0000256" key="1">
    <source>
        <dbReference type="ARBA" id="ARBA00009320"/>
    </source>
</evidence>
<protein>
    <recommendedName>
        <fullName evidence="4">4-amino-4-deoxychorismate lyase</fullName>
    </recommendedName>
</protein>
<comment type="similarity">
    <text evidence="1">Belongs to the class-IV pyridoxal-phosphate-dependent aminotransferase family.</text>
</comment>
<sequence length="339" mass="36934">MVQAKRAESLLHLDEGYQFGLGMFETIAVHDGRPLLFDRHMRRLAAGLRFLGIDGSAIAGGLFARGTAVPFAKATAAVRQLVQSEGREYASMAGLADLVLRSTLDDERRHVSDGRNREGAGIGNRIGAGHSADTVLKIMVSARNLSFSTRANPYERRDPSDAMRLTWSGVRRNETSPLTSHKTLNQGDNILETKIAKIHGYDGAVMLNSRSEISETTNANIFFVRHGGKNPDTEFCGFSLMTPAKDCGLLPGTLRDWVIAEGAPALGVDVEEAHIMPDELHGFDECFVTNALMGVWPVASIGAHRFRSTRFAEALRARYRSVPGIVATTATAHSKVECR</sequence>
<dbReference type="InterPro" id="IPR050571">
    <property type="entry name" value="Class-IV_PLP-Dep_Aminotrnsfr"/>
</dbReference>
<dbReference type="GO" id="GO:0046394">
    <property type="term" value="P:carboxylic acid biosynthetic process"/>
    <property type="evidence" value="ECO:0007669"/>
    <property type="project" value="UniProtKB-ARBA"/>
</dbReference>
<evidence type="ECO:0000313" key="2">
    <source>
        <dbReference type="EMBL" id="PJM75802.1"/>
    </source>
</evidence>
<dbReference type="Gene3D" id="3.20.10.10">
    <property type="entry name" value="D-amino Acid Aminotransferase, subunit A, domain 2"/>
    <property type="match status" value="1"/>
</dbReference>
<dbReference type="InterPro" id="IPR036038">
    <property type="entry name" value="Aminotransferase-like"/>
</dbReference>
<comment type="caution">
    <text evidence="2">The sequence shown here is derived from an EMBL/GenBank/DDBJ whole genome shotgun (WGS) entry which is preliminary data.</text>
</comment>
<name>A0A2M9HG59_9BIFI</name>
<dbReference type="InterPro" id="IPR001544">
    <property type="entry name" value="Aminotrans_IV"/>
</dbReference>
<reference evidence="2 3" key="1">
    <citation type="submission" date="2017-10" db="EMBL/GenBank/DDBJ databases">
        <title>Draft genome sequences of strains TRE 1, TRE 9, TRE H and TRI 7, isolated from tamarins, belonging to four potential novel Bifidobacterium species.</title>
        <authorList>
            <person name="Mattarelli P."/>
            <person name="Modesto M."/>
            <person name="Puglisi E."/>
            <person name="Morelli L."/>
            <person name="Spezio C."/>
            <person name="Bonetti A."/>
            <person name="Sandri C."/>
        </authorList>
    </citation>
    <scope>NUCLEOTIDE SEQUENCE [LARGE SCALE GENOMIC DNA]</scope>
    <source>
        <strain evidence="3">TRI7</strain>
    </source>
</reference>
<gene>
    <name evidence="2" type="ORF">CSQ87_02705</name>
</gene>
<organism evidence="2 3">
    <name type="scientific">Bifidobacterium simiarum</name>
    <dbReference type="NCBI Taxonomy" id="2045441"/>
    <lineage>
        <taxon>Bacteria</taxon>
        <taxon>Bacillati</taxon>
        <taxon>Actinomycetota</taxon>
        <taxon>Actinomycetes</taxon>
        <taxon>Bifidobacteriales</taxon>
        <taxon>Bifidobacteriaceae</taxon>
        <taxon>Bifidobacterium</taxon>
    </lineage>
</organism>
<dbReference type="OrthoDB" id="9805628at2"/>
<dbReference type="AlphaFoldDB" id="A0A2M9HG59"/>
<dbReference type="GO" id="GO:0003824">
    <property type="term" value="F:catalytic activity"/>
    <property type="evidence" value="ECO:0007669"/>
    <property type="project" value="InterPro"/>
</dbReference>
<proteinExistence type="inferred from homology"/>
<dbReference type="InterPro" id="IPR043132">
    <property type="entry name" value="BCAT-like_C"/>
</dbReference>
<evidence type="ECO:0000313" key="3">
    <source>
        <dbReference type="Proteomes" id="UP000231451"/>
    </source>
</evidence>